<accession>A0A6N3GR18</accession>
<dbReference type="PANTHER" id="PTHR34580:SF9">
    <property type="entry name" value="SLL5097 PROTEIN"/>
    <property type="match status" value="1"/>
</dbReference>
<proteinExistence type="predicted"/>
<organism evidence="3">
    <name type="scientific">Clostridium symbiosum</name>
    <name type="common">Bacteroides symbiosus</name>
    <dbReference type="NCBI Taxonomy" id="1512"/>
    <lineage>
        <taxon>Bacteria</taxon>
        <taxon>Bacillati</taxon>
        <taxon>Bacillota</taxon>
        <taxon>Clostridia</taxon>
        <taxon>Lachnospirales</taxon>
        <taxon>Lachnospiraceae</taxon>
        <taxon>Otoolea</taxon>
    </lineage>
</organism>
<evidence type="ECO:0000259" key="2">
    <source>
        <dbReference type="Pfam" id="PF13280"/>
    </source>
</evidence>
<dbReference type="SUPFAM" id="SSF46785">
    <property type="entry name" value="Winged helix' DNA-binding domain"/>
    <property type="match status" value="1"/>
</dbReference>
<dbReference type="Gene3D" id="1.10.10.10">
    <property type="entry name" value="Winged helix-like DNA-binding domain superfamily/Winged helix DNA-binding domain"/>
    <property type="match status" value="1"/>
</dbReference>
<feature type="domain" description="Helix-turn-helix type 11" evidence="1">
    <location>
        <begin position="6"/>
        <end position="58"/>
    </location>
</feature>
<dbReference type="InterPro" id="IPR013196">
    <property type="entry name" value="HTH_11"/>
</dbReference>
<dbReference type="InterPro" id="IPR036390">
    <property type="entry name" value="WH_DNA-bd_sf"/>
</dbReference>
<dbReference type="RefSeq" id="WP_156684824.1">
    <property type="nucleotide sequence ID" value="NZ_CACRUA010000036.1"/>
</dbReference>
<evidence type="ECO:0000313" key="3">
    <source>
        <dbReference type="EMBL" id="VYU66926.1"/>
    </source>
</evidence>
<protein>
    <submittedName>
        <fullName evidence="3">HTH domain protein</fullName>
    </submittedName>
</protein>
<feature type="domain" description="WYL" evidence="2">
    <location>
        <begin position="142"/>
        <end position="202"/>
    </location>
</feature>
<dbReference type="PANTHER" id="PTHR34580">
    <property type="match status" value="1"/>
</dbReference>
<dbReference type="Pfam" id="PF13280">
    <property type="entry name" value="WYL"/>
    <property type="match status" value="1"/>
</dbReference>
<evidence type="ECO:0000259" key="1">
    <source>
        <dbReference type="Pfam" id="PF08279"/>
    </source>
</evidence>
<gene>
    <name evidence="3" type="ORF">CSLFYP84_03237</name>
</gene>
<reference evidence="3" key="1">
    <citation type="submission" date="2019-11" db="EMBL/GenBank/DDBJ databases">
        <authorList>
            <person name="Feng L."/>
        </authorList>
    </citation>
    <scope>NUCLEOTIDE SEQUENCE</scope>
    <source>
        <strain evidence="3">CsymbiosumLFYP84</strain>
    </source>
</reference>
<dbReference type="EMBL" id="CACRUA010000036">
    <property type="protein sequence ID" value="VYU66926.1"/>
    <property type="molecule type" value="Genomic_DNA"/>
</dbReference>
<sequence>MKKSERLNDMMMFLNNKNSFNIKDIMERYHISRSSAIRDIKSLEELGMPIYSKSGRNGSYKILPNRLLSPIVFTIDEVYSLYFAMLTLSAYQSTPFHLSVEKLKLKFEKCLSEEQIHALHKMETVFRLNTVEHSNSSTCLKDILKMAIKESPCIIEYKKQDIHEYTVQFFDISSAFGQWYGTAYNFETEKIQVFRCDRIQSVNATALFKGKPIEEFKRPADKLYKDGSATEFQVTVSEKGVDLFYKEHCPSMQLCSEMGSHVIKGFYNRDEQNFIADYFIHYGDNLLKVEPAKLKLLITDRLNNLLQKYEWF</sequence>
<dbReference type="Pfam" id="PF08279">
    <property type="entry name" value="HTH_11"/>
    <property type="match status" value="1"/>
</dbReference>
<dbReference type="AlphaFoldDB" id="A0A6N3GR18"/>
<dbReference type="InterPro" id="IPR036388">
    <property type="entry name" value="WH-like_DNA-bd_sf"/>
</dbReference>
<dbReference type="InterPro" id="IPR026881">
    <property type="entry name" value="WYL_dom"/>
</dbReference>
<dbReference type="InterPro" id="IPR051534">
    <property type="entry name" value="CBASS_pafABC_assoc_protein"/>
</dbReference>
<name>A0A6N3GR18_CLOSY</name>